<dbReference type="AlphaFoldDB" id="A0A0C3B9W0"/>
<accession>A0A0C3B9W0</accession>
<keyword evidence="1" id="KW-0472">Membrane</keyword>
<name>A0A0C3B9W0_SERVB</name>
<keyword evidence="3" id="KW-1185">Reference proteome</keyword>
<reference evidence="2 3" key="1">
    <citation type="submission" date="2014-04" db="EMBL/GenBank/DDBJ databases">
        <authorList>
            <consortium name="DOE Joint Genome Institute"/>
            <person name="Kuo A."/>
            <person name="Zuccaro A."/>
            <person name="Kohler A."/>
            <person name="Nagy L.G."/>
            <person name="Floudas D."/>
            <person name="Copeland A."/>
            <person name="Barry K.W."/>
            <person name="Cichocki N."/>
            <person name="Veneault-Fourrey C."/>
            <person name="LaButti K."/>
            <person name="Lindquist E.A."/>
            <person name="Lipzen A."/>
            <person name="Lundell T."/>
            <person name="Morin E."/>
            <person name="Murat C."/>
            <person name="Sun H."/>
            <person name="Tunlid A."/>
            <person name="Henrissat B."/>
            <person name="Grigoriev I.V."/>
            <person name="Hibbett D.S."/>
            <person name="Martin F."/>
            <person name="Nordberg H.P."/>
            <person name="Cantor M.N."/>
            <person name="Hua S.X."/>
        </authorList>
    </citation>
    <scope>NUCLEOTIDE SEQUENCE [LARGE SCALE GENOMIC DNA]</scope>
    <source>
        <strain evidence="2 3">MAFF 305830</strain>
    </source>
</reference>
<dbReference type="Proteomes" id="UP000054097">
    <property type="component" value="Unassembled WGS sequence"/>
</dbReference>
<feature type="transmembrane region" description="Helical" evidence="1">
    <location>
        <begin position="50"/>
        <end position="79"/>
    </location>
</feature>
<dbReference type="EMBL" id="KN824294">
    <property type="protein sequence ID" value="KIM28241.1"/>
    <property type="molecule type" value="Genomic_DNA"/>
</dbReference>
<evidence type="ECO:0000313" key="2">
    <source>
        <dbReference type="EMBL" id="KIM28241.1"/>
    </source>
</evidence>
<keyword evidence="1" id="KW-1133">Transmembrane helix</keyword>
<gene>
    <name evidence="2" type="ORF">M408DRAFT_144880</name>
</gene>
<keyword evidence="1" id="KW-0812">Transmembrane</keyword>
<sequence length="169" mass="19305">MLFKSHSLLPALSRVLFRLPLGLVSVLLFHDLFYRQPEDIEEYVPQWQKWFLVLAGGIAGIAWGFVACFDFFICIAFGFQEPDTKFITYAGSTSFFWMYTALRILSRPLRTAPIGNILFYLLQAVITLDLTGDAFLELGVFHYPFFMEFLLASSALFIAQTLPVSPVWP</sequence>
<proteinExistence type="predicted"/>
<protein>
    <submittedName>
        <fullName evidence="2">Uncharacterized protein</fullName>
    </submittedName>
</protein>
<evidence type="ECO:0000256" key="1">
    <source>
        <dbReference type="SAM" id="Phobius"/>
    </source>
</evidence>
<feature type="transmembrane region" description="Helical" evidence="1">
    <location>
        <begin position="143"/>
        <end position="162"/>
    </location>
</feature>
<evidence type="ECO:0000313" key="3">
    <source>
        <dbReference type="Proteomes" id="UP000054097"/>
    </source>
</evidence>
<reference evidence="3" key="2">
    <citation type="submission" date="2015-01" db="EMBL/GenBank/DDBJ databases">
        <title>Evolutionary Origins and Diversification of the Mycorrhizal Mutualists.</title>
        <authorList>
            <consortium name="DOE Joint Genome Institute"/>
            <consortium name="Mycorrhizal Genomics Consortium"/>
            <person name="Kohler A."/>
            <person name="Kuo A."/>
            <person name="Nagy L.G."/>
            <person name="Floudas D."/>
            <person name="Copeland A."/>
            <person name="Barry K.W."/>
            <person name="Cichocki N."/>
            <person name="Veneault-Fourrey C."/>
            <person name="LaButti K."/>
            <person name="Lindquist E.A."/>
            <person name="Lipzen A."/>
            <person name="Lundell T."/>
            <person name="Morin E."/>
            <person name="Murat C."/>
            <person name="Riley R."/>
            <person name="Ohm R."/>
            <person name="Sun H."/>
            <person name="Tunlid A."/>
            <person name="Henrissat B."/>
            <person name="Grigoriev I.V."/>
            <person name="Hibbett D.S."/>
            <person name="Martin F."/>
        </authorList>
    </citation>
    <scope>NUCLEOTIDE SEQUENCE [LARGE SCALE GENOMIC DNA]</scope>
    <source>
        <strain evidence="3">MAFF 305830</strain>
    </source>
</reference>
<organism evidence="2 3">
    <name type="scientific">Serendipita vermifera MAFF 305830</name>
    <dbReference type="NCBI Taxonomy" id="933852"/>
    <lineage>
        <taxon>Eukaryota</taxon>
        <taxon>Fungi</taxon>
        <taxon>Dikarya</taxon>
        <taxon>Basidiomycota</taxon>
        <taxon>Agaricomycotina</taxon>
        <taxon>Agaricomycetes</taxon>
        <taxon>Sebacinales</taxon>
        <taxon>Serendipitaceae</taxon>
        <taxon>Serendipita</taxon>
    </lineage>
</organism>
<dbReference type="HOGENOM" id="CLU_1579473_0_0_1"/>
<feature type="transmembrane region" description="Helical" evidence="1">
    <location>
        <begin position="117"/>
        <end position="136"/>
    </location>
</feature>
<feature type="transmembrane region" description="Helical" evidence="1">
    <location>
        <begin position="86"/>
        <end position="105"/>
    </location>
</feature>
<feature type="transmembrane region" description="Helical" evidence="1">
    <location>
        <begin position="12"/>
        <end position="30"/>
    </location>
</feature>